<comment type="subcellular location">
    <subcellularLocation>
        <location evidence="5">Cytoplasm</location>
    </subcellularLocation>
</comment>
<organism evidence="6 7">
    <name type="scientific">Thioploca ingrica</name>
    <dbReference type="NCBI Taxonomy" id="40754"/>
    <lineage>
        <taxon>Bacteria</taxon>
        <taxon>Pseudomonadati</taxon>
        <taxon>Pseudomonadota</taxon>
        <taxon>Gammaproteobacteria</taxon>
        <taxon>Thiotrichales</taxon>
        <taxon>Thiotrichaceae</taxon>
        <taxon>Thioploca</taxon>
    </lineage>
</organism>
<feature type="binding site" evidence="5">
    <location>
        <begin position="123"/>
        <end position="128"/>
    </location>
    <ligand>
        <name>S-adenosyl-L-methionine</name>
        <dbReference type="ChEBI" id="CHEBI:59789"/>
    </ligand>
</feature>
<dbReference type="GO" id="GO:0070038">
    <property type="term" value="F:rRNA (pseudouridine-N3-)-methyltransferase activity"/>
    <property type="evidence" value="ECO:0007669"/>
    <property type="project" value="UniProtKB-UniRule"/>
</dbReference>
<dbReference type="GO" id="GO:0005737">
    <property type="term" value="C:cytoplasm"/>
    <property type="evidence" value="ECO:0007669"/>
    <property type="project" value="UniProtKB-SubCell"/>
</dbReference>
<keyword evidence="7" id="KW-1185">Reference proteome</keyword>
<keyword evidence="3 5" id="KW-0949">S-adenosyl-L-methionine</keyword>
<sequence>MQIDLICLGKNRPTWVNTGFNEYAKRLPAYCTLTLKEIPLRKRTKNADLIRLQQQEGEQMLATIAPNAHVIALDERGTHWNTIQLTEQLSHWISTYSKVALLIGGPEGLATACSQRAQQYWSLSHLTLPHSLVRIIVAEQLYRAWSLLNNHPYHRA</sequence>
<gene>
    <name evidence="5" type="primary">rlmH</name>
    <name evidence="6" type="ORF">THII_0261</name>
</gene>
<dbReference type="Gene3D" id="3.40.1280.10">
    <property type="match status" value="1"/>
</dbReference>
<comment type="similarity">
    <text evidence="4 5">Belongs to the RNA methyltransferase RlmH family.</text>
</comment>
<protein>
    <recommendedName>
        <fullName evidence="5">Ribosomal RNA large subunit methyltransferase H</fullName>
        <ecNumber evidence="5">2.1.1.177</ecNumber>
    </recommendedName>
    <alternativeName>
        <fullName evidence="5">23S rRNA (pseudouridine1915-N3)-methyltransferase</fullName>
    </alternativeName>
    <alternativeName>
        <fullName evidence="5">23S rRNA m3Psi1915 methyltransferase</fullName>
    </alternativeName>
    <alternativeName>
        <fullName evidence="5">rRNA (pseudouridine-N3-)-methyltransferase RlmH</fullName>
    </alternativeName>
</protein>
<evidence type="ECO:0000256" key="2">
    <source>
        <dbReference type="ARBA" id="ARBA00022679"/>
    </source>
</evidence>
<keyword evidence="5" id="KW-0963">Cytoplasm</keyword>
<accession>A0A090AAM3</accession>
<dbReference type="CDD" id="cd18081">
    <property type="entry name" value="RlmH-like"/>
    <property type="match status" value="1"/>
</dbReference>
<dbReference type="InterPro" id="IPR029028">
    <property type="entry name" value="Alpha/beta_knot_MTases"/>
</dbReference>
<feature type="binding site" evidence="5">
    <location>
        <position position="73"/>
    </location>
    <ligand>
        <name>S-adenosyl-L-methionine</name>
        <dbReference type="ChEBI" id="CHEBI:59789"/>
    </ligand>
</feature>
<dbReference type="InterPro" id="IPR029026">
    <property type="entry name" value="tRNA_m1G_MTases_N"/>
</dbReference>
<evidence type="ECO:0000313" key="7">
    <source>
        <dbReference type="Proteomes" id="UP000031623"/>
    </source>
</evidence>
<comment type="function">
    <text evidence="5">Specifically methylates the pseudouridine at position 1915 (m3Psi1915) in 23S rRNA.</text>
</comment>
<dbReference type="EMBL" id="AP014633">
    <property type="protein sequence ID" value="BAP54558.1"/>
    <property type="molecule type" value="Genomic_DNA"/>
</dbReference>
<dbReference type="HAMAP" id="MF_00658">
    <property type="entry name" value="23SrRNA_methyltr_H"/>
    <property type="match status" value="1"/>
</dbReference>
<keyword evidence="1 5" id="KW-0489">Methyltransferase</keyword>
<keyword evidence="2 5" id="KW-0808">Transferase</keyword>
<dbReference type="HOGENOM" id="CLU_100552_1_0_6"/>
<dbReference type="PANTHER" id="PTHR33603:SF1">
    <property type="entry name" value="RIBOSOMAL RNA LARGE SUBUNIT METHYLTRANSFERASE H"/>
    <property type="match status" value="1"/>
</dbReference>
<evidence type="ECO:0000313" key="6">
    <source>
        <dbReference type="EMBL" id="BAP54558.1"/>
    </source>
</evidence>
<dbReference type="NCBIfam" id="TIGR00246">
    <property type="entry name" value="tRNA_RlmH_YbeA"/>
    <property type="match status" value="1"/>
</dbReference>
<dbReference type="SUPFAM" id="SSF75217">
    <property type="entry name" value="alpha/beta knot"/>
    <property type="match status" value="1"/>
</dbReference>
<dbReference type="PANTHER" id="PTHR33603">
    <property type="entry name" value="METHYLTRANSFERASE"/>
    <property type="match status" value="1"/>
</dbReference>
<dbReference type="STRING" id="40754.THII_0261"/>
<evidence type="ECO:0000256" key="5">
    <source>
        <dbReference type="HAMAP-Rule" id="MF_00658"/>
    </source>
</evidence>
<dbReference type="PIRSF" id="PIRSF004505">
    <property type="entry name" value="MT_bac"/>
    <property type="match status" value="1"/>
</dbReference>
<comment type="catalytic activity">
    <reaction evidence="5">
        <text>pseudouridine(1915) in 23S rRNA + S-adenosyl-L-methionine = N(3)-methylpseudouridine(1915) in 23S rRNA + S-adenosyl-L-homocysteine + H(+)</text>
        <dbReference type="Rhea" id="RHEA:42752"/>
        <dbReference type="Rhea" id="RHEA-COMP:10221"/>
        <dbReference type="Rhea" id="RHEA-COMP:10222"/>
        <dbReference type="ChEBI" id="CHEBI:15378"/>
        <dbReference type="ChEBI" id="CHEBI:57856"/>
        <dbReference type="ChEBI" id="CHEBI:59789"/>
        <dbReference type="ChEBI" id="CHEBI:65314"/>
        <dbReference type="ChEBI" id="CHEBI:74486"/>
        <dbReference type="EC" id="2.1.1.177"/>
    </reaction>
</comment>
<feature type="binding site" evidence="5">
    <location>
        <position position="104"/>
    </location>
    <ligand>
        <name>S-adenosyl-L-methionine</name>
        <dbReference type="ChEBI" id="CHEBI:59789"/>
    </ligand>
</feature>
<dbReference type="NCBIfam" id="NF000986">
    <property type="entry name" value="PRK00103.1-4"/>
    <property type="match status" value="1"/>
</dbReference>
<dbReference type="InterPro" id="IPR003742">
    <property type="entry name" value="RlmH-like"/>
</dbReference>
<dbReference type="KEGG" id="tig:THII_0261"/>
<dbReference type="Pfam" id="PF02590">
    <property type="entry name" value="SPOUT_MTase"/>
    <property type="match status" value="1"/>
</dbReference>
<dbReference type="EC" id="2.1.1.177" evidence="5"/>
<dbReference type="OrthoDB" id="9806643at2"/>
<evidence type="ECO:0000256" key="1">
    <source>
        <dbReference type="ARBA" id="ARBA00022603"/>
    </source>
</evidence>
<evidence type="ECO:0000256" key="3">
    <source>
        <dbReference type="ARBA" id="ARBA00022691"/>
    </source>
</evidence>
<evidence type="ECO:0000256" key="4">
    <source>
        <dbReference type="ARBA" id="ARBA00038303"/>
    </source>
</evidence>
<dbReference type="AlphaFoldDB" id="A0A090AAM3"/>
<dbReference type="Proteomes" id="UP000031623">
    <property type="component" value="Chromosome"/>
</dbReference>
<proteinExistence type="inferred from homology"/>
<keyword evidence="5" id="KW-0698">rRNA processing</keyword>
<name>A0A090AAM3_9GAMM</name>
<comment type="subunit">
    <text evidence="5">Homodimer.</text>
</comment>
<reference evidence="6 7" key="1">
    <citation type="journal article" date="2014" name="ISME J.">
        <title>Ecophysiology of Thioploca ingrica as revealed by the complete genome sequence supplemented with proteomic evidence.</title>
        <authorList>
            <person name="Kojima H."/>
            <person name="Ogura Y."/>
            <person name="Yamamoto N."/>
            <person name="Togashi T."/>
            <person name="Mori H."/>
            <person name="Watanabe T."/>
            <person name="Nemoto F."/>
            <person name="Kurokawa K."/>
            <person name="Hayashi T."/>
            <person name="Fukui M."/>
        </authorList>
    </citation>
    <scope>NUCLEOTIDE SEQUENCE [LARGE SCALE GENOMIC DNA]</scope>
</reference>